<protein>
    <recommendedName>
        <fullName evidence="6">Prolyl 4-hydroxylase alpha subunit Fe(2+) 2OG dioxygenase domain-containing protein</fullName>
    </recommendedName>
</protein>
<accession>A0A8J2J4Z5</accession>
<feature type="non-terminal residue" evidence="4">
    <location>
        <position position="60"/>
    </location>
</feature>
<keyword evidence="2" id="KW-0847">Vitamin C</keyword>
<dbReference type="OrthoDB" id="420380at2759"/>
<keyword evidence="1" id="KW-0479">Metal-binding</keyword>
<dbReference type="InterPro" id="IPR045054">
    <property type="entry name" value="P4HA-like"/>
</dbReference>
<evidence type="ECO:0000313" key="5">
    <source>
        <dbReference type="Proteomes" id="UP000708208"/>
    </source>
</evidence>
<name>A0A8J2J4Z5_9HEXA</name>
<dbReference type="GO" id="GO:0031418">
    <property type="term" value="F:L-ascorbic acid binding"/>
    <property type="evidence" value="ECO:0007669"/>
    <property type="project" value="UniProtKB-KW"/>
</dbReference>
<keyword evidence="5" id="KW-1185">Reference proteome</keyword>
<proteinExistence type="predicted"/>
<dbReference type="GO" id="GO:0004656">
    <property type="term" value="F:procollagen-proline 4-dioxygenase activity"/>
    <property type="evidence" value="ECO:0007669"/>
    <property type="project" value="TreeGrafter"/>
</dbReference>
<organism evidence="4 5">
    <name type="scientific">Allacma fusca</name>
    <dbReference type="NCBI Taxonomy" id="39272"/>
    <lineage>
        <taxon>Eukaryota</taxon>
        <taxon>Metazoa</taxon>
        <taxon>Ecdysozoa</taxon>
        <taxon>Arthropoda</taxon>
        <taxon>Hexapoda</taxon>
        <taxon>Collembola</taxon>
        <taxon>Symphypleona</taxon>
        <taxon>Sminthuridae</taxon>
        <taxon>Allacma</taxon>
    </lineage>
</organism>
<dbReference type="PANTHER" id="PTHR10869">
    <property type="entry name" value="PROLYL 4-HYDROXYLASE ALPHA SUBUNIT"/>
    <property type="match status" value="1"/>
</dbReference>
<dbReference type="Proteomes" id="UP000708208">
    <property type="component" value="Unassembled WGS sequence"/>
</dbReference>
<evidence type="ECO:0000256" key="1">
    <source>
        <dbReference type="ARBA" id="ARBA00022723"/>
    </source>
</evidence>
<dbReference type="GO" id="GO:0005783">
    <property type="term" value="C:endoplasmic reticulum"/>
    <property type="evidence" value="ECO:0007669"/>
    <property type="project" value="TreeGrafter"/>
</dbReference>
<dbReference type="GO" id="GO:0046872">
    <property type="term" value="F:metal ion binding"/>
    <property type="evidence" value="ECO:0007669"/>
    <property type="project" value="UniProtKB-KW"/>
</dbReference>
<feature type="non-terminal residue" evidence="4">
    <location>
        <position position="1"/>
    </location>
</feature>
<evidence type="ECO:0000256" key="2">
    <source>
        <dbReference type="ARBA" id="ARBA00022896"/>
    </source>
</evidence>
<dbReference type="EMBL" id="CAJVCH010002374">
    <property type="protein sequence ID" value="CAG7644046.1"/>
    <property type="molecule type" value="Genomic_DNA"/>
</dbReference>
<dbReference type="AlphaFoldDB" id="A0A8J2J4Z5"/>
<comment type="caution">
    <text evidence="4">The sequence shown here is derived from an EMBL/GenBank/DDBJ whole genome shotgun (WGS) entry which is preliminary data.</text>
</comment>
<keyword evidence="3" id="KW-0408">Iron</keyword>
<evidence type="ECO:0008006" key="6">
    <source>
        <dbReference type="Google" id="ProtNLM"/>
    </source>
</evidence>
<sequence length="60" mass="6860">AKPVKGSAVVWHNVLSDGSPDLRTYHGACPVVLGEKWVANKWIRINDQFKVRKCSRDRNR</sequence>
<dbReference type="PANTHER" id="PTHR10869:SF244">
    <property type="entry name" value="PROLYL 4-HYDROXYLASE SUBUNIT ALPHA-2"/>
    <property type="match status" value="1"/>
</dbReference>
<evidence type="ECO:0000313" key="4">
    <source>
        <dbReference type="EMBL" id="CAG7644046.1"/>
    </source>
</evidence>
<reference evidence="4" key="1">
    <citation type="submission" date="2021-06" db="EMBL/GenBank/DDBJ databases">
        <authorList>
            <person name="Hodson N. C."/>
            <person name="Mongue J. A."/>
            <person name="Jaron S. K."/>
        </authorList>
    </citation>
    <scope>NUCLEOTIDE SEQUENCE</scope>
</reference>
<gene>
    <name evidence="4" type="ORF">AFUS01_LOCUS500</name>
</gene>
<evidence type="ECO:0000256" key="3">
    <source>
        <dbReference type="ARBA" id="ARBA00023004"/>
    </source>
</evidence>